<protein>
    <submittedName>
        <fullName evidence="2">Uncharacterized protein</fullName>
    </submittedName>
</protein>
<keyword evidence="1" id="KW-0732">Signal</keyword>
<organism evidence="2 3">
    <name type="scientific">Coemansia pectinata</name>
    <dbReference type="NCBI Taxonomy" id="1052879"/>
    <lineage>
        <taxon>Eukaryota</taxon>
        <taxon>Fungi</taxon>
        <taxon>Fungi incertae sedis</taxon>
        <taxon>Zoopagomycota</taxon>
        <taxon>Kickxellomycotina</taxon>
        <taxon>Kickxellomycetes</taxon>
        <taxon>Kickxellales</taxon>
        <taxon>Kickxellaceae</taxon>
        <taxon>Coemansia</taxon>
    </lineage>
</organism>
<evidence type="ECO:0000313" key="3">
    <source>
        <dbReference type="Proteomes" id="UP001140011"/>
    </source>
</evidence>
<keyword evidence="3" id="KW-1185">Reference proteome</keyword>
<feature type="chain" id="PRO_5040730090" evidence="1">
    <location>
        <begin position="21"/>
        <end position="92"/>
    </location>
</feature>
<gene>
    <name evidence="2" type="ORF">GGI19_001254</name>
</gene>
<dbReference type="OrthoDB" id="5548684at2759"/>
<accession>A0A9W8H548</accession>
<feature type="signal peptide" evidence="1">
    <location>
        <begin position="1"/>
        <end position="20"/>
    </location>
</feature>
<reference evidence="2" key="1">
    <citation type="submission" date="2022-07" db="EMBL/GenBank/DDBJ databases">
        <title>Phylogenomic reconstructions and comparative analyses of Kickxellomycotina fungi.</title>
        <authorList>
            <person name="Reynolds N.K."/>
            <person name="Stajich J.E."/>
            <person name="Barry K."/>
            <person name="Grigoriev I.V."/>
            <person name="Crous P."/>
            <person name="Smith M.E."/>
        </authorList>
    </citation>
    <scope>NUCLEOTIDE SEQUENCE</scope>
    <source>
        <strain evidence="2">BCRC 34297</strain>
    </source>
</reference>
<comment type="caution">
    <text evidence="2">The sequence shown here is derived from an EMBL/GenBank/DDBJ whole genome shotgun (WGS) entry which is preliminary data.</text>
</comment>
<evidence type="ECO:0000256" key="1">
    <source>
        <dbReference type="SAM" id="SignalP"/>
    </source>
</evidence>
<evidence type="ECO:0000313" key="2">
    <source>
        <dbReference type="EMBL" id="KAJ2755916.1"/>
    </source>
</evidence>
<dbReference type="EMBL" id="JANBUH010000042">
    <property type="protein sequence ID" value="KAJ2755916.1"/>
    <property type="molecule type" value="Genomic_DNA"/>
</dbReference>
<dbReference type="AlphaFoldDB" id="A0A9W8H548"/>
<dbReference type="Proteomes" id="UP001140011">
    <property type="component" value="Unassembled WGS sequence"/>
</dbReference>
<name>A0A9W8H548_9FUNG</name>
<sequence>MKLSITFAAICVIAIASVHALPAAKRRRTPFERCVANNGGEHFPYPGPGDCHNVGSCQCMPDGTVATNLRHKVSSIPKKYYTGLVDRWLEQC</sequence>
<proteinExistence type="predicted"/>